<reference evidence="1" key="1">
    <citation type="submission" date="2020-08" db="EMBL/GenBank/DDBJ databases">
        <title>Multicomponent nature underlies the extraordinary mechanical properties of spider dragline silk.</title>
        <authorList>
            <person name="Kono N."/>
            <person name="Nakamura H."/>
            <person name="Mori M."/>
            <person name="Yoshida Y."/>
            <person name="Ohtoshi R."/>
            <person name="Malay A.D."/>
            <person name="Moran D.A.P."/>
            <person name="Tomita M."/>
            <person name="Numata K."/>
            <person name="Arakawa K."/>
        </authorList>
    </citation>
    <scope>NUCLEOTIDE SEQUENCE</scope>
</reference>
<comment type="caution">
    <text evidence="1">The sequence shown here is derived from an EMBL/GenBank/DDBJ whole genome shotgun (WGS) entry which is preliminary data.</text>
</comment>
<evidence type="ECO:0000313" key="2">
    <source>
        <dbReference type="Proteomes" id="UP000886998"/>
    </source>
</evidence>
<sequence>MGGLKDVSLRGSPSNISDVRGQVEELFWEKRGAKQPLTSTPETSDFNIATSAIFQGPSDRTYPLSVSRKGDWGCVEVPRNPHPVRSLSVRV</sequence>
<organism evidence="1 2">
    <name type="scientific">Trichonephila inaurata madagascariensis</name>
    <dbReference type="NCBI Taxonomy" id="2747483"/>
    <lineage>
        <taxon>Eukaryota</taxon>
        <taxon>Metazoa</taxon>
        <taxon>Ecdysozoa</taxon>
        <taxon>Arthropoda</taxon>
        <taxon>Chelicerata</taxon>
        <taxon>Arachnida</taxon>
        <taxon>Araneae</taxon>
        <taxon>Araneomorphae</taxon>
        <taxon>Entelegynae</taxon>
        <taxon>Araneoidea</taxon>
        <taxon>Nephilidae</taxon>
        <taxon>Trichonephila</taxon>
        <taxon>Trichonephila inaurata</taxon>
    </lineage>
</organism>
<name>A0A8X6M9S1_9ARAC</name>
<gene>
    <name evidence="1" type="ORF">TNIN_390801</name>
</gene>
<protein>
    <submittedName>
        <fullName evidence="1">Uncharacterized protein</fullName>
    </submittedName>
</protein>
<accession>A0A8X6M9S1</accession>
<proteinExistence type="predicted"/>
<dbReference type="Proteomes" id="UP000886998">
    <property type="component" value="Unassembled WGS sequence"/>
</dbReference>
<dbReference type="EMBL" id="BMAV01024458">
    <property type="protein sequence ID" value="GFS33263.1"/>
    <property type="molecule type" value="Genomic_DNA"/>
</dbReference>
<dbReference type="AlphaFoldDB" id="A0A8X6M9S1"/>
<keyword evidence="2" id="KW-1185">Reference proteome</keyword>
<evidence type="ECO:0000313" key="1">
    <source>
        <dbReference type="EMBL" id="GFS33263.1"/>
    </source>
</evidence>